<gene>
    <name evidence="3" type="ORF">AJAP_21330</name>
</gene>
<dbReference type="STRING" id="208439.AJAP_21330"/>
<reference evidence="3 4" key="1">
    <citation type="journal article" date="2014" name="J. Biotechnol.">
        <title>Complete genome sequence of the actinobacterium Amycolatopsis japonica MG417-CF17(T) (=DSM 44213T) producing (S,S)-N,N'-ethylenediaminedisuccinic acid.</title>
        <authorList>
            <person name="Stegmann E."/>
            <person name="Albersmeier A."/>
            <person name="Spohn M."/>
            <person name="Gert H."/>
            <person name="Weber T."/>
            <person name="Wohlleben W."/>
            <person name="Kalinowski J."/>
            <person name="Ruckert C."/>
        </authorList>
    </citation>
    <scope>NUCLEOTIDE SEQUENCE [LARGE SCALE GENOMIC DNA]</scope>
    <source>
        <strain evidence="4">MG417-CF17 (DSM 44213)</strain>
    </source>
</reference>
<dbReference type="Pfam" id="PF21537">
    <property type="entry name" value="DUF1980_C"/>
    <property type="match status" value="1"/>
</dbReference>
<protein>
    <submittedName>
        <fullName evidence="3">Conserved putative membrane protein</fullName>
    </submittedName>
</protein>
<accession>A0A075UXM9</accession>
<keyword evidence="4" id="KW-1185">Reference proteome</keyword>
<dbReference type="AlphaFoldDB" id="A0A075UXM9"/>
<keyword evidence="1" id="KW-0472">Membrane</keyword>
<sequence length="215" mass="23006">MNRTAATVVLLLLGAAVLKVCLTGQYLRYVKEGLWPFLLASGLLVLVLAATNRHRHPKVGWLLPLPVLALLLVAPQPLGSYAAGNAGMALTRSDEYPPLPDGDPVKVTVLDYASRAVFDEGRSLGARRVVLTGFTATGAEGAALLVRMILTCCAADERPVKVVLDGRVPSEPDTWIEVTGTFRPGSVVDEVNGERIPFLKVESATPVPAPERPYE</sequence>
<proteinExistence type="predicted"/>
<evidence type="ECO:0000259" key="2">
    <source>
        <dbReference type="Pfam" id="PF21537"/>
    </source>
</evidence>
<dbReference type="eggNOG" id="COG3689">
    <property type="taxonomic scope" value="Bacteria"/>
</dbReference>
<feature type="transmembrane region" description="Helical" evidence="1">
    <location>
        <begin position="59"/>
        <end position="78"/>
    </location>
</feature>
<evidence type="ECO:0000313" key="4">
    <source>
        <dbReference type="Proteomes" id="UP000028492"/>
    </source>
</evidence>
<dbReference type="KEGG" id="aja:AJAP_21330"/>
<dbReference type="InterPro" id="IPR015402">
    <property type="entry name" value="DUF1980"/>
</dbReference>
<keyword evidence="1" id="KW-1133">Transmembrane helix</keyword>
<dbReference type="Proteomes" id="UP000028492">
    <property type="component" value="Chromosome"/>
</dbReference>
<evidence type="ECO:0000313" key="3">
    <source>
        <dbReference type="EMBL" id="AIG77124.1"/>
    </source>
</evidence>
<evidence type="ECO:0000256" key="1">
    <source>
        <dbReference type="SAM" id="Phobius"/>
    </source>
</evidence>
<dbReference type="RefSeq" id="WP_038514411.1">
    <property type="nucleotide sequence ID" value="NZ_CP008953.1"/>
</dbReference>
<dbReference type="InterPro" id="IPR048447">
    <property type="entry name" value="DUF1980_C"/>
</dbReference>
<keyword evidence="1" id="KW-0812">Transmembrane</keyword>
<organism evidence="3 4">
    <name type="scientific">Amycolatopsis japonica</name>
    <dbReference type="NCBI Taxonomy" id="208439"/>
    <lineage>
        <taxon>Bacteria</taxon>
        <taxon>Bacillati</taxon>
        <taxon>Actinomycetota</taxon>
        <taxon>Actinomycetes</taxon>
        <taxon>Pseudonocardiales</taxon>
        <taxon>Pseudonocardiaceae</taxon>
        <taxon>Amycolatopsis</taxon>
        <taxon>Amycolatopsis japonica group</taxon>
    </lineage>
</organism>
<dbReference type="EMBL" id="CP008953">
    <property type="protein sequence ID" value="AIG77124.1"/>
    <property type="molecule type" value="Genomic_DNA"/>
</dbReference>
<feature type="domain" description="DUF1980" evidence="2">
    <location>
        <begin position="127"/>
        <end position="214"/>
    </location>
</feature>
<name>A0A075UXM9_9PSEU</name>
<dbReference type="NCBIfam" id="TIGR03943">
    <property type="entry name" value="TIGR03943 family putative permease subunit"/>
    <property type="match status" value="1"/>
</dbReference>
<dbReference type="HOGENOM" id="CLU_079638_0_0_11"/>
<feature type="transmembrane region" description="Helical" evidence="1">
    <location>
        <begin position="33"/>
        <end position="52"/>
    </location>
</feature>